<dbReference type="Pfam" id="PF00128">
    <property type="entry name" value="Alpha-amylase"/>
    <property type="match status" value="1"/>
</dbReference>
<evidence type="ECO:0000256" key="8">
    <source>
        <dbReference type="ARBA" id="ARBA00023277"/>
    </source>
</evidence>
<dbReference type="AlphaFoldDB" id="A0AAU8LPI5"/>
<dbReference type="InterPro" id="IPR004193">
    <property type="entry name" value="Glyco_hydro_13_N"/>
</dbReference>
<keyword evidence="5" id="KW-0808">Transferase</keyword>
<reference evidence="15" key="2">
    <citation type="submission" date="2024-06" db="EMBL/GenBank/DDBJ databases">
        <authorList>
            <person name="Plum-Jensen L.E."/>
            <person name="Schramm A."/>
            <person name="Marshall I.P.G."/>
        </authorList>
    </citation>
    <scope>NUCLEOTIDE SEQUENCE</scope>
    <source>
        <strain evidence="15">Rat1</strain>
    </source>
</reference>
<dbReference type="PANTHER" id="PTHR43651">
    <property type="entry name" value="1,4-ALPHA-GLUCAN-BRANCHING ENZYME"/>
    <property type="match status" value="1"/>
</dbReference>
<proteinExistence type="inferred from homology"/>
<dbReference type="GO" id="GO:0051060">
    <property type="term" value="F:pullulanase activity"/>
    <property type="evidence" value="ECO:0007669"/>
    <property type="project" value="UniProtKB-EC"/>
</dbReference>
<dbReference type="InterPro" id="IPR017853">
    <property type="entry name" value="GH"/>
</dbReference>
<dbReference type="Pfam" id="PF02806">
    <property type="entry name" value="Alpha-amylase_C"/>
    <property type="match status" value="1"/>
</dbReference>
<dbReference type="PANTHER" id="PTHR43651:SF11">
    <property type="entry name" value="MALTO-OLIGOSYLTREHALOSE TREHALOHYDROLASE"/>
    <property type="match status" value="1"/>
</dbReference>
<dbReference type="InterPro" id="IPR006048">
    <property type="entry name" value="A-amylase/branching_C"/>
</dbReference>
<name>A0AAU8LPI5_9BACT</name>
<comment type="function">
    <text evidence="2">Catalyzes the formation of the alpha-1,6-glucosidic linkages in glycogen by scission of a 1,4-alpha-linked oligosaccharide from growing alpha-1,4-glucan chains and the subsequent attachment of the oligosaccharide to the alpha-1,6 position.</text>
</comment>
<feature type="domain" description="Glycosyl hydrolase family 13 catalytic" evidence="14">
    <location>
        <begin position="557"/>
        <end position="901"/>
    </location>
</feature>
<reference evidence="15" key="1">
    <citation type="journal article" date="2024" name="Syst. Appl. Microbiol.">
        <title>First single-strain enrichments of Electrothrix cable bacteria, description of E. aestuarii sp. nov. and E. rattekaaiensis sp. nov., and proposal of a cable bacteria taxonomy following the rules of the SeqCode.</title>
        <authorList>
            <person name="Plum-Jensen L.E."/>
            <person name="Schramm A."/>
            <person name="Marshall I.P.G."/>
        </authorList>
    </citation>
    <scope>NUCLEOTIDE SEQUENCE</scope>
    <source>
        <strain evidence="15">Rat1</strain>
    </source>
</reference>
<dbReference type="SUPFAM" id="SSF51445">
    <property type="entry name" value="(Trans)glycosidases"/>
    <property type="match status" value="1"/>
</dbReference>
<dbReference type="EMBL" id="CP159373">
    <property type="protein sequence ID" value="XCN71105.1"/>
    <property type="molecule type" value="Genomic_DNA"/>
</dbReference>
<dbReference type="Gene3D" id="3.20.20.80">
    <property type="entry name" value="Glycosidases"/>
    <property type="match status" value="1"/>
</dbReference>
<protein>
    <recommendedName>
        <fullName evidence="12">Alpha-dextrin endo-1,6-alpha-glucosidase</fullName>
        <ecNumber evidence="4">2.4.1.18</ecNumber>
        <ecNumber evidence="11">3.2.1.41</ecNumber>
    </recommendedName>
    <alternativeName>
        <fullName evidence="13">Pullulan 6-glucanohydrolase</fullName>
    </alternativeName>
</protein>
<evidence type="ECO:0000256" key="9">
    <source>
        <dbReference type="ARBA" id="ARBA00023295"/>
    </source>
</evidence>
<evidence type="ECO:0000259" key="14">
    <source>
        <dbReference type="SMART" id="SM00642"/>
    </source>
</evidence>
<dbReference type="InterPro" id="IPR013783">
    <property type="entry name" value="Ig-like_fold"/>
</dbReference>
<dbReference type="Gene3D" id="2.60.40.1110">
    <property type="match status" value="1"/>
</dbReference>
<evidence type="ECO:0000256" key="7">
    <source>
        <dbReference type="ARBA" id="ARBA00022801"/>
    </source>
</evidence>
<evidence type="ECO:0000256" key="5">
    <source>
        <dbReference type="ARBA" id="ARBA00022679"/>
    </source>
</evidence>
<dbReference type="GO" id="GO:0005975">
    <property type="term" value="P:carbohydrate metabolic process"/>
    <property type="evidence" value="ECO:0007669"/>
    <property type="project" value="InterPro"/>
</dbReference>
<dbReference type="SUPFAM" id="SSF81296">
    <property type="entry name" value="E set domains"/>
    <property type="match status" value="1"/>
</dbReference>
<dbReference type="SMART" id="SM00642">
    <property type="entry name" value="Aamy"/>
    <property type="match status" value="1"/>
</dbReference>
<evidence type="ECO:0000256" key="11">
    <source>
        <dbReference type="ARBA" id="ARBA00024062"/>
    </source>
</evidence>
<dbReference type="InterPro" id="IPR006047">
    <property type="entry name" value="GH13_cat_dom"/>
</dbReference>
<keyword evidence="7 15" id="KW-0378">Hydrolase</keyword>
<comment type="catalytic activity">
    <reaction evidence="10">
        <text>Hydrolysis of (1-&gt;6)-alpha-D-glucosidic linkages in pullulan, amylopectin and glycogen, and in the alpha- and beta-limit dextrins of amylopectin and glycogen.</text>
        <dbReference type="EC" id="3.2.1.41"/>
    </reaction>
</comment>
<comment type="catalytic activity">
    <reaction evidence="1">
        <text>Transfers a segment of a (1-&gt;4)-alpha-D-glucan chain to a primary hydroxy group in a similar glucan chain.</text>
        <dbReference type="EC" id="2.4.1.18"/>
    </reaction>
</comment>
<evidence type="ECO:0000256" key="3">
    <source>
        <dbReference type="ARBA" id="ARBA00009000"/>
    </source>
</evidence>
<dbReference type="Pfam" id="PF02922">
    <property type="entry name" value="CBM_48"/>
    <property type="match status" value="1"/>
</dbReference>
<keyword evidence="8" id="KW-0119">Carbohydrate metabolism</keyword>
<dbReference type="EC" id="2.4.1.18" evidence="4"/>
<evidence type="ECO:0000256" key="6">
    <source>
        <dbReference type="ARBA" id="ARBA00022729"/>
    </source>
</evidence>
<dbReference type="Pfam" id="PF03714">
    <property type="entry name" value="PUD"/>
    <property type="match status" value="1"/>
</dbReference>
<evidence type="ECO:0000313" key="15">
    <source>
        <dbReference type="EMBL" id="XCN71105.1"/>
    </source>
</evidence>
<dbReference type="GO" id="GO:0043169">
    <property type="term" value="F:cation binding"/>
    <property type="evidence" value="ECO:0007669"/>
    <property type="project" value="InterPro"/>
</dbReference>
<dbReference type="InterPro" id="IPR013784">
    <property type="entry name" value="Carb-bd-like_fold"/>
</dbReference>
<dbReference type="GO" id="GO:0030246">
    <property type="term" value="F:carbohydrate binding"/>
    <property type="evidence" value="ECO:0007669"/>
    <property type="project" value="InterPro"/>
</dbReference>
<keyword evidence="6" id="KW-0732">Signal</keyword>
<evidence type="ECO:0000256" key="4">
    <source>
        <dbReference type="ARBA" id="ARBA00012541"/>
    </source>
</evidence>
<dbReference type="EC" id="3.2.1.41" evidence="11"/>
<evidence type="ECO:0000256" key="12">
    <source>
        <dbReference type="ARBA" id="ARBA00029618"/>
    </source>
</evidence>
<dbReference type="InterPro" id="IPR005323">
    <property type="entry name" value="CBM41_pullulanase"/>
</dbReference>
<dbReference type="KEGG" id="eaj:Q3M24_12335"/>
<keyword evidence="9" id="KW-0326">Glycosidase</keyword>
<comment type="similarity">
    <text evidence="3">Belongs to the glycosyl hydrolase 13 family. GlgB subfamily.</text>
</comment>
<dbReference type="Gene3D" id="2.60.40.10">
    <property type="entry name" value="Immunoglobulins"/>
    <property type="match status" value="1"/>
</dbReference>
<dbReference type="InterPro" id="IPR014756">
    <property type="entry name" value="Ig_E-set"/>
</dbReference>
<evidence type="ECO:0000256" key="1">
    <source>
        <dbReference type="ARBA" id="ARBA00000826"/>
    </source>
</evidence>
<evidence type="ECO:0000256" key="13">
    <source>
        <dbReference type="ARBA" id="ARBA00031076"/>
    </source>
</evidence>
<evidence type="ECO:0000256" key="2">
    <source>
        <dbReference type="ARBA" id="ARBA00002953"/>
    </source>
</evidence>
<dbReference type="GO" id="GO:0003844">
    <property type="term" value="F:1,4-alpha-glucan branching enzyme activity"/>
    <property type="evidence" value="ECO:0007669"/>
    <property type="project" value="UniProtKB-EC"/>
</dbReference>
<gene>
    <name evidence="15" type="ORF">Q3M24_12335</name>
</gene>
<accession>A0AAU8LPI5</accession>
<dbReference type="SUPFAM" id="SSF49452">
    <property type="entry name" value="Starch-binding domain-like"/>
    <property type="match status" value="1"/>
</dbReference>
<evidence type="ECO:0000256" key="10">
    <source>
        <dbReference type="ARBA" id="ARBA00023965"/>
    </source>
</evidence>
<organism evidence="15">
    <name type="scientific">Candidatus Electrothrix aestuarii</name>
    <dbReference type="NCBI Taxonomy" id="3062594"/>
    <lineage>
        <taxon>Bacteria</taxon>
        <taxon>Pseudomonadati</taxon>
        <taxon>Thermodesulfobacteriota</taxon>
        <taxon>Desulfobulbia</taxon>
        <taxon>Desulfobulbales</taxon>
        <taxon>Desulfobulbaceae</taxon>
        <taxon>Candidatus Electrothrix</taxon>
    </lineage>
</organism>
<sequence>MNTFHILTQQSAPRLWVWRDRKAGDNHELAYNAQDKGKGNNGFRVFTTNLDHQIHQPAHLRLYTGDWAWKDHPKNIPRTKEFRFPENLWMSEDAARVVSENPFTGDAVQKVTIHLITAKKYRDGQLYFWLPGKEGRTVQATGEDNFGPFYEVELQEDEQHMFLFKFIDRQGHYEPDYANRLWVAQDGNEIWVHSQASAISSEEPKKKPLIIHARQFNISAPLHIHLWQEDSDFATTLANGIVDAKGWVRFEYPVYTGRPYRFMFYNPDLERAWENKEARRTVLLTEDGTAWAIHGDGSTSELGLEGVWALEGDNALYGNLPRREKEISLEVVDKAPDMPQEEPLTLEVWINRARAPLYTGLQADEDGYFRFSIYPGTVTSFRFSAGEQVEPIERHFLKAKDNSTHRYVVLGRADVLPVRPQSDLFLDPPFTIERPGVWVDDDQVRFAVHCPSAACLEVIGEWTNWEQEPLPMRSTRDGAYWWAEISRDELTNGDTRPLHGMLYKFRLNQIYNVQDPAADWVENSDPERASKLVDHQLFSWTSDTWQRPGWEYLNIYQLHPSLFSKRAGLSGLDAITRELNDPAGYLRKVKATALLLMPTCEFAGDHSWGYNPSFFYSVESAYGGPDALKRLVDAAHQQGKAVLLDVVFNHASASDNPLWTVAGSSFFDGDTDWGAMLNFDHPQVIHFFERNMAHFMQNYRIDGFRFDFTRVIYMGNQWTYHVRRPGSGGGWEFLQRLRQVAHNIDNRCLLMAENLPNDWNLTHPGGPMDTQWCDDFHDCLVDACRGWDVMGRLANAMKISHTACERWHEATIYAESHDEVGNEPHRISNVAGYGQGMRRSKVAAAATLLGRGVPLSFMGAEVGEWRQFPKDENRALDLDQYEQDTTARHMRNWWNRLAEIRRGNTRLEGPSLLRITFAQEGILAFTRGEGNDLFILLNFSPWAGWRSLNNLNLPDGNYKELLNSTWGAYRVEGEDEHANGGWEAHIYRGDNRHLHIPDYGVVVLERR</sequence>